<protein>
    <recommendedName>
        <fullName evidence="4">Adenine nucleotide alpha hydrolase</fullName>
    </recommendedName>
</protein>
<dbReference type="PANTHER" id="PTHR43169">
    <property type="entry name" value="EXSB FAMILY PROTEIN"/>
    <property type="match status" value="1"/>
</dbReference>
<comment type="caution">
    <text evidence="2">The sequence shown here is derived from an EMBL/GenBank/DDBJ whole genome shotgun (WGS) entry which is preliminary data.</text>
</comment>
<name>A0A840ATX4_9HYPH</name>
<dbReference type="PIRSF" id="PIRSF006661">
    <property type="entry name" value="PP-lp_UCP006661"/>
    <property type="match status" value="1"/>
</dbReference>
<evidence type="ECO:0000313" key="2">
    <source>
        <dbReference type="EMBL" id="MBB3931776.1"/>
    </source>
</evidence>
<reference evidence="2 3" key="1">
    <citation type="submission" date="2020-08" db="EMBL/GenBank/DDBJ databases">
        <title>Genomic Encyclopedia of Type Strains, Phase IV (KMG-IV): sequencing the most valuable type-strain genomes for metagenomic binning, comparative biology and taxonomic classification.</title>
        <authorList>
            <person name="Goeker M."/>
        </authorList>
    </citation>
    <scope>NUCLEOTIDE SEQUENCE [LARGE SCALE GENOMIC DNA]</scope>
    <source>
        <strain evidence="2 3">DSM 25966</strain>
    </source>
</reference>
<dbReference type="AlphaFoldDB" id="A0A840ATX4"/>
<feature type="active site" description="Nucleophile and sulfur donor" evidence="1">
    <location>
        <position position="169"/>
    </location>
</feature>
<dbReference type="InterPro" id="IPR005232">
    <property type="entry name" value="LarE"/>
</dbReference>
<dbReference type="InterPro" id="IPR014729">
    <property type="entry name" value="Rossmann-like_a/b/a_fold"/>
</dbReference>
<dbReference type="GO" id="GO:0016783">
    <property type="term" value="F:sulfurtransferase activity"/>
    <property type="evidence" value="ECO:0007669"/>
    <property type="project" value="InterPro"/>
</dbReference>
<organism evidence="2 3">
    <name type="scientific">Kaistia hirudinis</name>
    <dbReference type="NCBI Taxonomy" id="1293440"/>
    <lineage>
        <taxon>Bacteria</taxon>
        <taxon>Pseudomonadati</taxon>
        <taxon>Pseudomonadota</taxon>
        <taxon>Alphaproteobacteria</taxon>
        <taxon>Hyphomicrobiales</taxon>
        <taxon>Kaistiaceae</taxon>
        <taxon>Kaistia</taxon>
    </lineage>
</organism>
<evidence type="ECO:0000256" key="1">
    <source>
        <dbReference type="PIRSR" id="PIRSR006661-1"/>
    </source>
</evidence>
<evidence type="ECO:0008006" key="4">
    <source>
        <dbReference type="Google" id="ProtNLM"/>
    </source>
</evidence>
<dbReference type="PANTHER" id="PTHR43169:SF2">
    <property type="entry name" value="NAD_GMP SYNTHASE DOMAIN-CONTAINING PROTEIN"/>
    <property type="match status" value="1"/>
</dbReference>
<evidence type="ECO:0000313" key="3">
    <source>
        <dbReference type="Proteomes" id="UP000553963"/>
    </source>
</evidence>
<dbReference type="EMBL" id="JACIDS010000003">
    <property type="protein sequence ID" value="MBB3931776.1"/>
    <property type="molecule type" value="Genomic_DNA"/>
</dbReference>
<dbReference type="InterPro" id="IPR052188">
    <property type="entry name" value="Ni-pincer_cofactor_biosynth"/>
</dbReference>
<gene>
    <name evidence="2" type="ORF">GGR25_002826</name>
</gene>
<dbReference type="Proteomes" id="UP000553963">
    <property type="component" value="Unassembled WGS sequence"/>
</dbReference>
<sequence length="264" mass="27885">MTRQRLEAVLSSLPPVAVAVSGGVDSMTLAVLAHRFLGPAAVEIFHAVSPAVPVDGTRRVQLWAEREGWNLVALDAGEFADGRYRDNPVNRCFFCKGHLYGAIAAVSRRQIVSGTNIDDLGDYRPGLDAARSAGVRHPYVEAGIDKAGLRDLARQLGLGAVAELPASPCLASRVETAIPIDPEALLAVDAVEKLVIERLGVQTVRCRIRRAGVVVELDAPELAALHGDGELVAAITALLPSDLAGRSIAFEPYRRGSAFLGAGA</sequence>
<keyword evidence="3" id="KW-1185">Reference proteome</keyword>
<proteinExistence type="predicted"/>
<dbReference type="SUPFAM" id="SSF52402">
    <property type="entry name" value="Adenine nucleotide alpha hydrolases-like"/>
    <property type="match status" value="1"/>
</dbReference>
<dbReference type="Gene3D" id="3.40.50.620">
    <property type="entry name" value="HUPs"/>
    <property type="match status" value="1"/>
</dbReference>
<dbReference type="RefSeq" id="WP_183399380.1">
    <property type="nucleotide sequence ID" value="NZ_JACIDS010000003.1"/>
</dbReference>
<accession>A0A840ATX4</accession>